<keyword evidence="1" id="KW-0472">Membrane</keyword>
<dbReference type="EMBL" id="CP011801">
    <property type="protein sequence ID" value="ALA60230.1"/>
    <property type="molecule type" value="Genomic_DNA"/>
</dbReference>
<evidence type="ECO:0000256" key="1">
    <source>
        <dbReference type="SAM" id="Phobius"/>
    </source>
</evidence>
<reference evidence="2 3" key="1">
    <citation type="journal article" date="2015" name="Proc. Natl. Acad. Sci. U.S.A.">
        <title>Expanded metabolic versatility of ubiquitous nitrite-oxidizing bacteria from the genus Nitrospira.</title>
        <authorList>
            <person name="Koch H."/>
            <person name="Lucker S."/>
            <person name="Albertsen M."/>
            <person name="Kitzinger K."/>
            <person name="Herbold C."/>
            <person name="Spieck E."/>
            <person name="Nielsen P.H."/>
            <person name="Wagner M."/>
            <person name="Daims H."/>
        </authorList>
    </citation>
    <scope>NUCLEOTIDE SEQUENCE [LARGE SCALE GENOMIC DNA]</scope>
    <source>
        <strain evidence="2 3">NSP M-1</strain>
    </source>
</reference>
<evidence type="ECO:0000313" key="2">
    <source>
        <dbReference type="EMBL" id="ALA60230.1"/>
    </source>
</evidence>
<dbReference type="KEGG" id="nmv:NITMOv2_3841"/>
<dbReference type="Proteomes" id="UP000069205">
    <property type="component" value="Chromosome"/>
</dbReference>
<keyword evidence="1" id="KW-1133">Transmembrane helix</keyword>
<dbReference type="AlphaFoldDB" id="A0A0K2GGZ3"/>
<sequence length="107" mass="12503">MVGQDAFFSIVKAIQVKVRRVIRWIGTTVAGLFVCMAALVIVLRTVQKVRSEHGFDTFYDLNGAEWNYIGRLVLLALIPIALLIGYCIRRWELREERDFRKRFDIKE</sequence>
<keyword evidence="3" id="KW-1185">Reference proteome</keyword>
<organism evidence="2 3">
    <name type="scientific">Nitrospira moscoviensis</name>
    <dbReference type="NCBI Taxonomy" id="42253"/>
    <lineage>
        <taxon>Bacteria</taxon>
        <taxon>Pseudomonadati</taxon>
        <taxon>Nitrospirota</taxon>
        <taxon>Nitrospiria</taxon>
        <taxon>Nitrospirales</taxon>
        <taxon>Nitrospiraceae</taxon>
        <taxon>Nitrospira</taxon>
    </lineage>
</organism>
<accession>A0A0K2GGZ3</accession>
<name>A0A0K2GGZ3_NITMO</name>
<keyword evidence="1" id="KW-0812">Transmembrane</keyword>
<feature type="transmembrane region" description="Helical" evidence="1">
    <location>
        <begin position="66"/>
        <end position="88"/>
    </location>
</feature>
<protein>
    <submittedName>
        <fullName evidence="2">Uncharacterized protein</fullName>
    </submittedName>
</protein>
<evidence type="ECO:0000313" key="3">
    <source>
        <dbReference type="Proteomes" id="UP000069205"/>
    </source>
</evidence>
<proteinExistence type="predicted"/>
<gene>
    <name evidence="2" type="ORF">NITMOv2_3841</name>
</gene>
<dbReference type="PATRIC" id="fig|42253.5.peg.3785"/>
<feature type="transmembrane region" description="Helical" evidence="1">
    <location>
        <begin position="21"/>
        <end position="46"/>
    </location>
</feature>
<dbReference type="STRING" id="42253.NITMOv2_3841"/>